<evidence type="ECO:0000313" key="2">
    <source>
        <dbReference type="EMBL" id="CAL1354267.1"/>
    </source>
</evidence>
<gene>
    <name evidence="2" type="ORF">LTRI10_LOCUS2096</name>
</gene>
<dbReference type="Proteomes" id="UP001497516">
    <property type="component" value="Chromosome 1"/>
</dbReference>
<evidence type="ECO:0000313" key="3">
    <source>
        <dbReference type="Proteomes" id="UP001497516"/>
    </source>
</evidence>
<accession>A0AAV2CCN1</accession>
<feature type="region of interest" description="Disordered" evidence="1">
    <location>
        <begin position="106"/>
        <end position="125"/>
    </location>
</feature>
<name>A0AAV2CCN1_9ROSI</name>
<protein>
    <submittedName>
        <fullName evidence="2">Uncharacterized protein</fullName>
    </submittedName>
</protein>
<reference evidence="2 3" key="1">
    <citation type="submission" date="2024-04" db="EMBL/GenBank/DDBJ databases">
        <authorList>
            <person name="Fracassetti M."/>
        </authorList>
    </citation>
    <scope>NUCLEOTIDE SEQUENCE [LARGE SCALE GENOMIC DNA]</scope>
</reference>
<feature type="compositionally biased region" description="Basic and acidic residues" evidence="1">
    <location>
        <begin position="106"/>
        <end position="115"/>
    </location>
</feature>
<dbReference type="AlphaFoldDB" id="A0AAV2CCN1"/>
<keyword evidence="3" id="KW-1185">Reference proteome</keyword>
<organism evidence="2 3">
    <name type="scientific">Linum trigynum</name>
    <dbReference type="NCBI Taxonomy" id="586398"/>
    <lineage>
        <taxon>Eukaryota</taxon>
        <taxon>Viridiplantae</taxon>
        <taxon>Streptophyta</taxon>
        <taxon>Embryophyta</taxon>
        <taxon>Tracheophyta</taxon>
        <taxon>Spermatophyta</taxon>
        <taxon>Magnoliopsida</taxon>
        <taxon>eudicotyledons</taxon>
        <taxon>Gunneridae</taxon>
        <taxon>Pentapetalae</taxon>
        <taxon>rosids</taxon>
        <taxon>fabids</taxon>
        <taxon>Malpighiales</taxon>
        <taxon>Linaceae</taxon>
        <taxon>Linum</taxon>
    </lineage>
</organism>
<sequence length="148" mass="16355">MKQLLEQLASFDSDDVDDWWEDDAVVADEIEVVDEESNSAEVSPPFMVPSPLLETTDTVVTTVAIQVAAGLLKEEQNETAEIAIRPVAKEEIDPVGSVTVRVKERAVASGEKSEAEEAEEKSTPNCVVDWPFRKQKLRSSKKGQVRKL</sequence>
<evidence type="ECO:0000256" key="1">
    <source>
        <dbReference type="SAM" id="MobiDB-lite"/>
    </source>
</evidence>
<dbReference type="EMBL" id="OZ034813">
    <property type="protein sequence ID" value="CAL1354267.1"/>
    <property type="molecule type" value="Genomic_DNA"/>
</dbReference>
<proteinExistence type="predicted"/>